<dbReference type="GO" id="GO:0005524">
    <property type="term" value="F:ATP binding"/>
    <property type="evidence" value="ECO:0007669"/>
    <property type="project" value="UniProtKB-KW"/>
</dbReference>
<feature type="domain" description="ABC transporter" evidence="6">
    <location>
        <begin position="2"/>
        <end position="234"/>
    </location>
</feature>
<dbReference type="EMBL" id="JAVQLW010000004">
    <property type="protein sequence ID" value="MDS9469593.1"/>
    <property type="molecule type" value="Genomic_DNA"/>
</dbReference>
<dbReference type="PROSITE" id="PS50893">
    <property type="entry name" value="ABC_TRANSPORTER_2"/>
    <property type="match status" value="1"/>
</dbReference>
<dbReference type="SMART" id="SM00382">
    <property type="entry name" value="AAA"/>
    <property type="match status" value="1"/>
</dbReference>
<evidence type="ECO:0000259" key="6">
    <source>
        <dbReference type="PROSITE" id="PS50893"/>
    </source>
</evidence>
<keyword evidence="3" id="KW-0547">Nucleotide-binding</keyword>
<evidence type="ECO:0000256" key="5">
    <source>
        <dbReference type="ARBA" id="ARBA00022970"/>
    </source>
</evidence>
<dbReference type="InterPro" id="IPR027417">
    <property type="entry name" value="P-loop_NTPase"/>
</dbReference>
<gene>
    <name evidence="7" type="ORF">RGQ15_18665</name>
</gene>
<dbReference type="PANTHER" id="PTHR43820:SF4">
    <property type="entry name" value="HIGH-AFFINITY BRANCHED-CHAIN AMINO ACID TRANSPORT ATP-BINDING PROTEIN LIVF"/>
    <property type="match status" value="1"/>
</dbReference>
<keyword evidence="5" id="KW-0029">Amino-acid transport</keyword>
<dbReference type="PANTHER" id="PTHR43820">
    <property type="entry name" value="HIGH-AFFINITY BRANCHED-CHAIN AMINO ACID TRANSPORT ATP-BINDING PROTEIN LIVF"/>
    <property type="match status" value="1"/>
</dbReference>
<keyword evidence="8" id="KW-1185">Reference proteome</keyword>
<accession>A0ABU2HX49</accession>
<evidence type="ECO:0000313" key="7">
    <source>
        <dbReference type="EMBL" id="MDS9469593.1"/>
    </source>
</evidence>
<evidence type="ECO:0000256" key="1">
    <source>
        <dbReference type="ARBA" id="ARBA00005417"/>
    </source>
</evidence>
<proteinExistence type="inferred from homology"/>
<evidence type="ECO:0000256" key="2">
    <source>
        <dbReference type="ARBA" id="ARBA00022448"/>
    </source>
</evidence>
<dbReference type="Pfam" id="PF00005">
    <property type="entry name" value="ABC_tran"/>
    <property type="match status" value="1"/>
</dbReference>
<keyword evidence="2" id="KW-0813">Transport</keyword>
<comment type="similarity">
    <text evidence="1">Belongs to the ABC transporter superfamily.</text>
</comment>
<dbReference type="Proteomes" id="UP001269144">
    <property type="component" value="Unassembled WGS sequence"/>
</dbReference>
<evidence type="ECO:0000313" key="8">
    <source>
        <dbReference type="Proteomes" id="UP001269144"/>
    </source>
</evidence>
<dbReference type="Gene3D" id="3.40.50.300">
    <property type="entry name" value="P-loop containing nucleotide triphosphate hydrolases"/>
    <property type="match status" value="1"/>
</dbReference>
<reference evidence="8" key="1">
    <citation type="submission" date="2023-07" db="EMBL/GenBank/DDBJ databases">
        <title>Paracoccus sp. MBLB3053 whole genome sequence.</title>
        <authorList>
            <person name="Hwang C.Y."/>
            <person name="Cho E.-S."/>
            <person name="Seo M.-J."/>
        </authorList>
    </citation>
    <scope>NUCLEOTIDE SEQUENCE [LARGE SCALE GENOMIC DNA]</scope>
    <source>
        <strain evidence="8">MBLB3053</strain>
    </source>
</reference>
<dbReference type="PROSITE" id="PS00211">
    <property type="entry name" value="ABC_TRANSPORTER_1"/>
    <property type="match status" value="1"/>
</dbReference>
<dbReference type="RefSeq" id="WP_311162274.1">
    <property type="nucleotide sequence ID" value="NZ_JAVQLW010000004.1"/>
</dbReference>
<dbReference type="InterPro" id="IPR003439">
    <property type="entry name" value="ABC_transporter-like_ATP-bd"/>
</dbReference>
<sequence>MLEIRDLTIRYGRHLAVDGLSLQVAPGETVALLGANGAGKSSTLNAIAGRVRPAAGQISLSGGDLLSLPPHHVVDLGVALVPEGRGVFGPLSVEENLRLGANPLRARAREAATRDEIFSLFPRLAERRRQAVNTMSGGEQQMVAIARALMSAPDYLLLDEPSLGLAPVVTEELFAALAQIKARGLAILLIEQNVRLSLALASRAYLLTSGRMAGAGDSAAIAADPKLTEIFLGRRPDTDMTDRKGVSHAQG</sequence>
<dbReference type="InterPro" id="IPR052156">
    <property type="entry name" value="BCAA_Transport_ATP-bd_LivF"/>
</dbReference>
<dbReference type="InterPro" id="IPR003593">
    <property type="entry name" value="AAA+_ATPase"/>
</dbReference>
<organism evidence="7 8">
    <name type="scientific">Paracoccus aurantius</name>
    <dbReference type="NCBI Taxonomy" id="3073814"/>
    <lineage>
        <taxon>Bacteria</taxon>
        <taxon>Pseudomonadati</taxon>
        <taxon>Pseudomonadota</taxon>
        <taxon>Alphaproteobacteria</taxon>
        <taxon>Rhodobacterales</taxon>
        <taxon>Paracoccaceae</taxon>
        <taxon>Paracoccus</taxon>
    </lineage>
</organism>
<evidence type="ECO:0000256" key="3">
    <source>
        <dbReference type="ARBA" id="ARBA00022741"/>
    </source>
</evidence>
<dbReference type="CDD" id="cd03224">
    <property type="entry name" value="ABC_TM1139_LivF_branched"/>
    <property type="match status" value="1"/>
</dbReference>
<dbReference type="SUPFAM" id="SSF52540">
    <property type="entry name" value="P-loop containing nucleoside triphosphate hydrolases"/>
    <property type="match status" value="1"/>
</dbReference>
<evidence type="ECO:0000256" key="4">
    <source>
        <dbReference type="ARBA" id="ARBA00022840"/>
    </source>
</evidence>
<comment type="caution">
    <text evidence="7">The sequence shown here is derived from an EMBL/GenBank/DDBJ whole genome shotgun (WGS) entry which is preliminary data.</text>
</comment>
<name>A0ABU2HX49_9RHOB</name>
<keyword evidence="4 7" id="KW-0067">ATP-binding</keyword>
<protein>
    <submittedName>
        <fullName evidence="7">ABC transporter ATP-binding protein</fullName>
    </submittedName>
</protein>
<dbReference type="InterPro" id="IPR017871">
    <property type="entry name" value="ABC_transporter-like_CS"/>
</dbReference>